<dbReference type="EMBL" id="OU466857">
    <property type="protein sequence ID" value="CAH2039176.1"/>
    <property type="molecule type" value="Genomic_DNA"/>
</dbReference>
<keyword evidence="9" id="KW-1185">Reference proteome</keyword>
<proteinExistence type="predicted"/>
<dbReference type="GO" id="GO:0003677">
    <property type="term" value="F:DNA binding"/>
    <property type="evidence" value="ECO:0007669"/>
    <property type="project" value="UniProtKB-KW"/>
</dbReference>
<evidence type="ECO:0000313" key="9">
    <source>
        <dbReference type="Proteomes" id="UP000836841"/>
    </source>
</evidence>
<sequence>MEVQAKVQSRDPVWYFFSRRENKYASGNRQSRRTISGSGFWKLTGESVDVKDQWGFWCGAPGKIGQKRVLGFHRGRNASSKGSKSDWVIHEYHYTLPPEEEIDQPHQGNPGSYNIFPEYGSANQEQPFHGGFNMNPAVQENSASFNPFSDYDYGLLNQEGQWFNSNCNAQQQAPYSAPYDDDQDIWKSLVEQNFDSLLDERTYMQENLSIHQPKNPVTGVFADDSSDSDTDSMICKDAWSSTDSVGSSSGPYHSPVDDVPLLTTVEPLHNYEAQLQGDVKVMNKRKSECECKMAVDSTKKTSPTNTVKQNWIVLEEISQRSSQRIYLRNMIIGFLLLISIIGWIVAVG</sequence>
<evidence type="ECO:0000259" key="7">
    <source>
        <dbReference type="PROSITE" id="PS51005"/>
    </source>
</evidence>
<evidence type="ECO:0000256" key="2">
    <source>
        <dbReference type="ARBA" id="ARBA00023015"/>
    </source>
</evidence>
<keyword evidence="3" id="KW-0238">DNA-binding</keyword>
<dbReference type="PANTHER" id="PTHR31989">
    <property type="entry name" value="NAC DOMAIN-CONTAINING PROTEIN 82-RELATED"/>
    <property type="match status" value="1"/>
</dbReference>
<dbReference type="Proteomes" id="UP000836841">
    <property type="component" value="Chromosome 1"/>
</dbReference>
<keyword evidence="5" id="KW-0539">Nucleus</keyword>
<dbReference type="InterPro" id="IPR003441">
    <property type="entry name" value="NAC-dom"/>
</dbReference>
<gene>
    <name evidence="8" type="ORF">TAV2_LOCUS3074</name>
</gene>
<dbReference type="SUPFAM" id="SSF101941">
    <property type="entry name" value="NAC domain"/>
    <property type="match status" value="1"/>
</dbReference>
<keyword evidence="2" id="KW-0805">Transcription regulation</keyword>
<reference evidence="8 9" key="1">
    <citation type="submission" date="2022-03" db="EMBL/GenBank/DDBJ databases">
        <authorList>
            <person name="Nunn A."/>
            <person name="Chopra R."/>
            <person name="Nunn A."/>
            <person name="Contreras Garrido A."/>
        </authorList>
    </citation>
    <scope>NUCLEOTIDE SEQUENCE [LARGE SCALE GENOMIC DNA]</scope>
</reference>
<comment type="subcellular location">
    <subcellularLocation>
        <location evidence="1">Nucleus</location>
    </subcellularLocation>
</comment>
<dbReference type="PROSITE" id="PS51005">
    <property type="entry name" value="NAC"/>
    <property type="match status" value="1"/>
</dbReference>
<evidence type="ECO:0000256" key="4">
    <source>
        <dbReference type="ARBA" id="ARBA00023163"/>
    </source>
</evidence>
<organism evidence="8 9">
    <name type="scientific">Thlaspi arvense</name>
    <name type="common">Field penny-cress</name>
    <dbReference type="NCBI Taxonomy" id="13288"/>
    <lineage>
        <taxon>Eukaryota</taxon>
        <taxon>Viridiplantae</taxon>
        <taxon>Streptophyta</taxon>
        <taxon>Embryophyta</taxon>
        <taxon>Tracheophyta</taxon>
        <taxon>Spermatophyta</taxon>
        <taxon>Magnoliopsida</taxon>
        <taxon>eudicotyledons</taxon>
        <taxon>Gunneridae</taxon>
        <taxon>Pentapetalae</taxon>
        <taxon>rosids</taxon>
        <taxon>malvids</taxon>
        <taxon>Brassicales</taxon>
        <taxon>Brassicaceae</taxon>
        <taxon>Thlaspideae</taxon>
        <taxon>Thlaspi</taxon>
    </lineage>
</organism>
<dbReference type="GO" id="GO:0006355">
    <property type="term" value="P:regulation of DNA-templated transcription"/>
    <property type="evidence" value="ECO:0007669"/>
    <property type="project" value="InterPro"/>
</dbReference>
<dbReference type="Gene3D" id="2.170.150.80">
    <property type="entry name" value="NAC domain"/>
    <property type="match status" value="1"/>
</dbReference>
<evidence type="ECO:0000256" key="1">
    <source>
        <dbReference type="ARBA" id="ARBA00004123"/>
    </source>
</evidence>
<feature type="domain" description="NAC" evidence="7">
    <location>
        <begin position="1"/>
        <end position="118"/>
    </location>
</feature>
<name>A0AAU9REX5_THLAR</name>
<evidence type="ECO:0000256" key="6">
    <source>
        <dbReference type="SAM" id="Phobius"/>
    </source>
</evidence>
<dbReference type="GO" id="GO:0005634">
    <property type="term" value="C:nucleus"/>
    <property type="evidence" value="ECO:0007669"/>
    <property type="project" value="UniProtKB-SubCell"/>
</dbReference>
<dbReference type="Pfam" id="PF02365">
    <property type="entry name" value="NAM"/>
    <property type="match status" value="1"/>
</dbReference>
<keyword evidence="6" id="KW-0472">Membrane</keyword>
<keyword evidence="6" id="KW-0812">Transmembrane</keyword>
<dbReference type="InterPro" id="IPR036093">
    <property type="entry name" value="NAC_dom_sf"/>
</dbReference>
<dbReference type="AlphaFoldDB" id="A0AAU9REX5"/>
<evidence type="ECO:0000256" key="3">
    <source>
        <dbReference type="ARBA" id="ARBA00023125"/>
    </source>
</evidence>
<evidence type="ECO:0000256" key="5">
    <source>
        <dbReference type="ARBA" id="ARBA00023242"/>
    </source>
</evidence>
<accession>A0AAU9REX5</accession>
<feature type="transmembrane region" description="Helical" evidence="6">
    <location>
        <begin position="325"/>
        <end position="346"/>
    </location>
</feature>
<evidence type="ECO:0000313" key="8">
    <source>
        <dbReference type="EMBL" id="CAH2039176.1"/>
    </source>
</evidence>
<keyword evidence="4" id="KW-0804">Transcription</keyword>
<protein>
    <recommendedName>
        <fullName evidence="7">NAC domain-containing protein</fullName>
    </recommendedName>
</protein>
<keyword evidence="6" id="KW-1133">Transmembrane helix</keyword>